<name>A0ABU2B339_9MICC</name>
<dbReference type="RefSeq" id="WP_310174776.1">
    <property type="nucleotide sequence ID" value="NZ_BAABHE010000002.1"/>
</dbReference>
<evidence type="ECO:0000313" key="2">
    <source>
        <dbReference type="EMBL" id="MDR7348007.1"/>
    </source>
</evidence>
<organism evidence="2 3">
    <name type="scientific">Enteractinococcus fodinae</name>
    <dbReference type="NCBI Taxonomy" id="684663"/>
    <lineage>
        <taxon>Bacteria</taxon>
        <taxon>Bacillati</taxon>
        <taxon>Actinomycetota</taxon>
        <taxon>Actinomycetes</taxon>
        <taxon>Micrococcales</taxon>
        <taxon>Micrococcaceae</taxon>
    </lineage>
</organism>
<evidence type="ECO:0000313" key="3">
    <source>
        <dbReference type="Proteomes" id="UP001183794"/>
    </source>
</evidence>
<feature type="compositionally biased region" description="Polar residues" evidence="1">
    <location>
        <begin position="51"/>
        <end position="64"/>
    </location>
</feature>
<accession>A0ABU2B339</accession>
<feature type="compositionally biased region" description="Basic and acidic residues" evidence="1">
    <location>
        <begin position="16"/>
        <end position="27"/>
    </location>
</feature>
<dbReference type="EMBL" id="JAVDYJ010000001">
    <property type="protein sequence ID" value="MDR7348007.1"/>
    <property type="molecule type" value="Genomic_DNA"/>
</dbReference>
<dbReference type="Proteomes" id="UP001183794">
    <property type="component" value="Unassembled WGS sequence"/>
</dbReference>
<protein>
    <recommendedName>
        <fullName evidence="4">Sugar ABC transporter ATPase</fullName>
    </recommendedName>
</protein>
<gene>
    <name evidence="2" type="ORF">J2S62_002264</name>
</gene>
<evidence type="ECO:0008006" key="4">
    <source>
        <dbReference type="Google" id="ProtNLM"/>
    </source>
</evidence>
<keyword evidence="3" id="KW-1185">Reference proteome</keyword>
<sequence length="97" mass="10777">MTENDPEVLGDIDGPDLERPKDGRDAQPPEEGSSDYPETLDAQDPLRNDQVVLSETDSPTTVTGQAAEPLAEDDWALEEQQVLEEDEFEETFPEDTD</sequence>
<proteinExistence type="predicted"/>
<comment type="caution">
    <text evidence="2">The sequence shown here is derived from an EMBL/GenBank/DDBJ whole genome shotgun (WGS) entry which is preliminary data.</text>
</comment>
<feature type="compositionally biased region" description="Acidic residues" evidence="1">
    <location>
        <begin position="1"/>
        <end position="15"/>
    </location>
</feature>
<evidence type="ECO:0000256" key="1">
    <source>
        <dbReference type="SAM" id="MobiDB-lite"/>
    </source>
</evidence>
<feature type="region of interest" description="Disordered" evidence="1">
    <location>
        <begin position="1"/>
        <end position="71"/>
    </location>
</feature>
<reference evidence="2 3" key="1">
    <citation type="submission" date="2023-07" db="EMBL/GenBank/DDBJ databases">
        <title>Sequencing the genomes of 1000 actinobacteria strains.</title>
        <authorList>
            <person name="Klenk H.-P."/>
        </authorList>
    </citation>
    <scope>NUCLEOTIDE SEQUENCE [LARGE SCALE GENOMIC DNA]</scope>
    <source>
        <strain evidence="2 3">DSM 22966</strain>
    </source>
</reference>